<dbReference type="RefSeq" id="WP_143915108.1">
    <property type="nucleotide sequence ID" value="NZ_CANMIK010000004.1"/>
</dbReference>
<proteinExistence type="predicted"/>
<dbReference type="Proteomes" id="UP000318833">
    <property type="component" value="Unassembled WGS sequence"/>
</dbReference>
<dbReference type="EMBL" id="VLNR01000001">
    <property type="protein sequence ID" value="TSE11517.1"/>
    <property type="molecule type" value="Genomic_DNA"/>
</dbReference>
<organism evidence="2 3">
    <name type="scientific">Aquimarina algiphila</name>
    <dbReference type="NCBI Taxonomy" id="2047982"/>
    <lineage>
        <taxon>Bacteria</taxon>
        <taxon>Pseudomonadati</taxon>
        <taxon>Bacteroidota</taxon>
        <taxon>Flavobacteriia</taxon>
        <taxon>Flavobacteriales</taxon>
        <taxon>Flavobacteriaceae</taxon>
        <taxon>Aquimarina</taxon>
    </lineage>
</organism>
<evidence type="ECO:0000313" key="2">
    <source>
        <dbReference type="EMBL" id="TSE11517.1"/>
    </source>
</evidence>
<comment type="caution">
    <text evidence="2">The sequence shown here is derived from an EMBL/GenBank/DDBJ whole genome shotgun (WGS) entry which is preliminary data.</text>
</comment>
<keyword evidence="1" id="KW-0732">Signal</keyword>
<dbReference type="OrthoDB" id="1163065at2"/>
<keyword evidence="3" id="KW-1185">Reference proteome</keyword>
<accession>A0A554VS64</accession>
<evidence type="ECO:0008006" key="4">
    <source>
        <dbReference type="Google" id="ProtNLM"/>
    </source>
</evidence>
<feature type="chain" id="PRO_5022224536" description="DUF4891 domain-containing protein" evidence="1">
    <location>
        <begin position="23"/>
        <end position="132"/>
    </location>
</feature>
<name>A0A554VS64_9FLAO</name>
<protein>
    <recommendedName>
        <fullName evidence="4">DUF4891 domain-containing protein</fullName>
    </recommendedName>
</protein>
<gene>
    <name evidence="2" type="ORF">FOF46_00625</name>
</gene>
<evidence type="ECO:0000256" key="1">
    <source>
        <dbReference type="SAM" id="SignalP"/>
    </source>
</evidence>
<reference evidence="2 3" key="1">
    <citation type="submission" date="2019-07" db="EMBL/GenBank/DDBJ databases">
        <title>The draft genome sequence of Aquimarina algiphila M91.</title>
        <authorList>
            <person name="Meng X."/>
        </authorList>
    </citation>
    <scope>NUCLEOTIDE SEQUENCE [LARGE SCALE GENOMIC DNA]</scope>
    <source>
        <strain evidence="2 3">M91</strain>
    </source>
</reference>
<dbReference type="AlphaFoldDB" id="A0A554VS64"/>
<sequence>MKSIKRKIVVILSFLITIQANAKETNILSVLTNDKEIERVEEKKSRNEPKTKKIEKISKVTSFHSVKKWKITIEYTDGGFISKTIVVKEATELSPLETAFAEAEKYLEAFNNVKEYSVSPISDNSFVLLLEK</sequence>
<feature type="signal peptide" evidence="1">
    <location>
        <begin position="1"/>
        <end position="22"/>
    </location>
</feature>
<evidence type="ECO:0000313" key="3">
    <source>
        <dbReference type="Proteomes" id="UP000318833"/>
    </source>
</evidence>